<evidence type="ECO:0000313" key="2">
    <source>
        <dbReference type="EMBL" id="CCH86857.1"/>
    </source>
</evidence>
<dbReference type="eggNOG" id="ENOG502ZF7P">
    <property type="taxonomic scope" value="Bacteria"/>
</dbReference>
<name>I4ETZ4_MODI5</name>
<dbReference type="OMA" id="MARDTER"/>
<dbReference type="OrthoDB" id="5196933at2"/>
<dbReference type="Pfam" id="PF12277">
    <property type="entry name" value="DUF3618"/>
    <property type="match status" value="1"/>
</dbReference>
<keyword evidence="3" id="KW-1185">Reference proteome</keyword>
<dbReference type="STRING" id="477641.MODMU_1408"/>
<evidence type="ECO:0000313" key="3">
    <source>
        <dbReference type="Proteomes" id="UP000006461"/>
    </source>
</evidence>
<sequence>MPRSPEQIQNEIDAARESLAATLDELAFRASPQRLRDQAKEKAQAFLQSPPGMAVMGVVGLTVTFVVTRKIVRRVRR</sequence>
<dbReference type="EMBL" id="FO203431">
    <property type="protein sequence ID" value="CCH86857.1"/>
    <property type="molecule type" value="Genomic_DNA"/>
</dbReference>
<dbReference type="Proteomes" id="UP000006461">
    <property type="component" value="Chromosome"/>
</dbReference>
<dbReference type="InterPro" id="IPR022062">
    <property type="entry name" value="DUF3618"/>
</dbReference>
<dbReference type="HOGENOM" id="CLU_164604_1_1_11"/>
<reference evidence="2 3" key="1">
    <citation type="journal article" date="2012" name="J. Bacteriol.">
        <title>Genome Sequence of Radiation-Resistant Modestobacter marinus Strain BC501, a Representative Actinobacterium That Thrives on Calcareous Stone Surfaces.</title>
        <authorList>
            <person name="Normand P."/>
            <person name="Gury J."/>
            <person name="Pujic P."/>
            <person name="Chouaia B."/>
            <person name="Crotti E."/>
            <person name="Brusetti L."/>
            <person name="Daffonchio D."/>
            <person name="Vacherie B."/>
            <person name="Barbe V."/>
            <person name="Medigue C."/>
            <person name="Calteau A."/>
            <person name="Ghodhbane-Gtari F."/>
            <person name="Essoussi I."/>
            <person name="Nouioui I."/>
            <person name="Abbassi-Ghozzi I."/>
            <person name="Gtari M."/>
        </authorList>
    </citation>
    <scope>NUCLEOTIDE SEQUENCE [LARGE SCALE GENOMIC DNA]</scope>
    <source>
        <strain evidence="3">BC 501</strain>
    </source>
</reference>
<dbReference type="KEGG" id="mmar:MODMU_1408"/>
<dbReference type="AlphaFoldDB" id="I4ETZ4"/>
<keyword evidence="1" id="KW-1133">Transmembrane helix</keyword>
<keyword evidence="1" id="KW-0472">Membrane</keyword>
<feature type="transmembrane region" description="Helical" evidence="1">
    <location>
        <begin position="53"/>
        <end position="72"/>
    </location>
</feature>
<gene>
    <name evidence="2" type="ordered locus">MODMU_1408</name>
</gene>
<protein>
    <recommendedName>
        <fullName evidence="4">DUF3618 domain-containing protein</fullName>
    </recommendedName>
</protein>
<proteinExistence type="predicted"/>
<keyword evidence="1" id="KW-0812">Transmembrane</keyword>
<evidence type="ECO:0000256" key="1">
    <source>
        <dbReference type="SAM" id="Phobius"/>
    </source>
</evidence>
<evidence type="ECO:0008006" key="4">
    <source>
        <dbReference type="Google" id="ProtNLM"/>
    </source>
</evidence>
<accession>I4ETZ4</accession>
<organism evidence="2 3">
    <name type="scientific">Modestobacter italicus (strain DSM 44449 / CECT 9708 / BC 501)</name>
    <dbReference type="NCBI Taxonomy" id="2732864"/>
    <lineage>
        <taxon>Bacteria</taxon>
        <taxon>Bacillati</taxon>
        <taxon>Actinomycetota</taxon>
        <taxon>Actinomycetes</taxon>
        <taxon>Geodermatophilales</taxon>
        <taxon>Geodermatophilaceae</taxon>
        <taxon>Modestobacter</taxon>
    </lineage>
</organism>